<feature type="compositionally biased region" description="Basic and acidic residues" evidence="2">
    <location>
        <begin position="675"/>
        <end position="684"/>
    </location>
</feature>
<evidence type="ECO:0000259" key="3">
    <source>
        <dbReference type="PROSITE" id="PS50003"/>
    </source>
</evidence>
<dbReference type="Pfam" id="PF00169">
    <property type="entry name" value="PH"/>
    <property type="match status" value="1"/>
</dbReference>
<feature type="region of interest" description="Disordered" evidence="2">
    <location>
        <begin position="186"/>
        <end position="205"/>
    </location>
</feature>
<dbReference type="InterPro" id="IPR001849">
    <property type="entry name" value="PH_domain"/>
</dbReference>
<keyword evidence="1" id="KW-0175">Coiled coil</keyword>
<dbReference type="InterPro" id="IPR011993">
    <property type="entry name" value="PH-like_dom_sf"/>
</dbReference>
<evidence type="ECO:0000256" key="2">
    <source>
        <dbReference type="SAM" id="MobiDB-lite"/>
    </source>
</evidence>
<comment type="caution">
    <text evidence="4">The sequence shown here is derived from an EMBL/GenBank/DDBJ whole genome shotgun (WGS) entry which is preliminary data.</text>
</comment>
<name>A0AAV7YEP5_9EUKA</name>
<organism evidence="4 5">
    <name type="scientific">Anaeramoeba flamelloides</name>
    <dbReference type="NCBI Taxonomy" id="1746091"/>
    <lineage>
        <taxon>Eukaryota</taxon>
        <taxon>Metamonada</taxon>
        <taxon>Anaeramoebidae</taxon>
        <taxon>Anaeramoeba</taxon>
    </lineage>
</organism>
<gene>
    <name evidence="4" type="ORF">M0812_25895</name>
</gene>
<protein>
    <recommendedName>
        <fullName evidence="3">PH domain-containing protein</fullName>
    </recommendedName>
</protein>
<feature type="coiled-coil region" evidence="1">
    <location>
        <begin position="377"/>
        <end position="470"/>
    </location>
</feature>
<dbReference type="SUPFAM" id="SSF50729">
    <property type="entry name" value="PH domain-like"/>
    <property type="match status" value="1"/>
</dbReference>
<sequence length="788" mass="93932">MSQSFNSQNKENFQKFFNETNFLTQENEKLSSENEMLILQLKELEQLYLQDENKLKKQFKLLNERTRNISMESLDQQLLSQQQLVTDQKQTILELEKELELLLNTTTTTTTTSKPNSYFHPNNEEENFHNNQKIEEDLNDLYSENKQLLTQLEQKQLEYSKNKQFLNLKNQRQLLELKTLIDNETKNQNEKENKTQKAIKDQETEKLDPRLKKRWKELNLKENELVQENEYLENELKEIEKNFTSMKTIYEETKLKQEKGGKLDLEILKKQIIQELVKVQNTQEVLEKEGGLIKERLKKVQTKVVESENILKKQEKQLEEVAQSIELDQKAIKEMKNEHQTLLIDLDSRKNSFKQLQNEYLQRNSILIQLKKECDELESIFSKNKELRLQKDTLSNEIGKLDKMIEKKSKDYKSLELQFTDLQKKCDNQQMELKEIELIQENKLKIEKEIITEKEINEKLQNKFNFLKNQNNFPIIRNNKSNDDEDENVDDENDDFNGSVAKNESQLLRELVFELQDLERQTENKKKELETIQLDVKELITDLNSFLGDYKGSMQKEIERRVKLIEQMKQYIDEKQQEFELKKNNLNNLTEQNRKLRIELGIISNNEEIENKNIGKSSQIMNLDDREMIGAGDEKDQNLNKLLKHNSLKGNEKTQSKTLIMNFSSKTQNLKSKKQKNDKQKQRSIKKSETVLYLKNSNKKIQIKNENRFIKKRLLLHKNKLMLYDKFSNDPELVFNIEDIQIVAKEKILFDKKYCFQINTNDSHYIFSVNSLESQQNWIKVIQKIKLN</sequence>
<feature type="compositionally biased region" description="Acidic residues" evidence="2">
    <location>
        <begin position="483"/>
        <end position="495"/>
    </location>
</feature>
<feature type="coiled-coil region" evidence="1">
    <location>
        <begin position="27"/>
        <end position="54"/>
    </location>
</feature>
<feature type="coiled-coil region" evidence="1">
    <location>
        <begin position="269"/>
        <end position="338"/>
    </location>
</feature>
<evidence type="ECO:0000313" key="5">
    <source>
        <dbReference type="Proteomes" id="UP001146793"/>
    </source>
</evidence>
<feature type="domain" description="PH" evidence="3">
    <location>
        <begin position="685"/>
        <end position="787"/>
    </location>
</feature>
<dbReference type="AlphaFoldDB" id="A0AAV7YEP5"/>
<dbReference type="Gene3D" id="2.30.29.30">
    <property type="entry name" value="Pleckstrin-homology domain (PH domain)/Phosphotyrosine-binding domain (PTB)"/>
    <property type="match status" value="1"/>
</dbReference>
<dbReference type="PROSITE" id="PS50003">
    <property type="entry name" value="PH_DOMAIN"/>
    <property type="match status" value="1"/>
</dbReference>
<accession>A0AAV7YEP5</accession>
<dbReference type="SMART" id="SM00233">
    <property type="entry name" value="PH"/>
    <property type="match status" value="1"/>
</dbReference>
<feature type="coiled-coil region" evidence="1">
    <location>
        <begin position="501"/>
        <end position="606"/>
    </location>
</feature>
<evidence type="ECO:0000256" key="1">
    <source>
        <dbReference type="SAM" id="Coils"/>
    </source>
</evidence>
<proteinExistence type="predicted"/>
<dbReference type="EMBL" id="JANTQA010000060">
    <property type="protein sequence ID" value="KAJ3428263.1"/>
    <property type="molecule type" value="Genomic_DNA"/>
</dbReference>
<feature type="region of interest" description="Disordered" evidence="2">
    <location>
        <begin position="477"/>
        <end position="499"/>
    </location>
</feature>
<dbReference type="Proteomes" id="UP001146793">
    <property type="component" value="Unassembled WGS sequence"/>
</dbReference>
<reference evidence="4" key="1">
    <citation type="submission" date="2022-08" db="EMBL/GenBank/DDBJ databases">
        <title>Novel sulphate-reducing endosymbionts in the free-living metamonad Anaeramoeba.</title>
        <authorList>
            <person name="Jerlstrom-Hultqvist J."/>
            <person name="Cepicka I."/>
            <person name="Gallot-Lavallee L."/>
            <person name="Salas-Leiva D."/>
            <person name="Curtis B.A."/>
            <person name="Zahonova K."/>
            <person name="Pipaliya S."/>
            <person name="Dacks J."/>
            <person name="Roger A.J."/>
        </authorList>
    </citation>
    <scope>NUCLEOTIDE SEQUENCE</scope>
    <source>
        <strain evidence="4">Busselton2</strain>
    </source>
</reference>
<feature type="region of interest" description="Disordered" evidence="2">
    <location>
        <begin position="664"/>
        <end position="684"/>
    </location>
</feature>
<evidence type="ECO:0000313" key="4">
    <source>
        <dbReference type="EMBL" id="KAJ3428263.1"/>
    </source>
</evidence>